<dbReference type="GO" id="GO:0031625">
    <property type="term" value="F:ubiquitin protein ligase binding"/>
    <property type="evidence" value="ECO:0007669"/>
    <property type="project" value="InterPro"/>
</dbReference>
<dbReference type="FunFam" id="1.20.1310.10:FF:000032">
    <property type="entry name" value="Anaphase-promoting complex subunit 2"/>
    <property type="match status" value="1"/>
</dbReference>
<sequence>MLTDGTGGNSTGAGNSGDSLLEELNRDVENQEGADYDDDANLDDKQAWANAERWAPDPVEADPSKGSRSRRKVDILGMMVGIIGSKDQLVNEYRVMLAEKLLNKSDYDIDSEIRTLELLKIHFGEGSMQKCEIMLNDLIDSKRTNTNIKASLPPPSATGPEQEATCLSLDALDSTIISSNFWPTIQAESLNIPTSIEQLLSDYAKAFHEIKAPRKLLWKKNLGMVKLELQFEDRSMDFTVSPLHAVIIMQFQEQTSWTSKNLAAVVGVPIDTLNKRIHFWISKGVLAESVGPDSDDHIFTIVNEMADPSRAGVNNERCEGTLAMDDECERSVASVEDQLRKEMTVYEKFIVGMLTNFGSMTLDRIHNTLKMFCVAEPSYDKSLQQLQSFLSGLISEEKLEMREGLYFLKK</sequence>
<dbReference type="Proteomes" id="UP001327560">
    <property type="component" value="Chromosome 3"/>
</dbReference>
<gene>
    <name evidence="9" type="ORF">Cni_G09128</name>
</gene>
<feature type="region of interest" description="Disordered" evidence="7">
    <location>
        <begin position="1"/>
        <end position="68"/>
    </location>
</feature>
<evidence type="ECO:0000256" key="6">
    <source>
        <dbReference type="PROSITE-ProRule" id="PRU00330"/>
    </source>
</evidence>
<keyword evidence="2" id="KW-0132">Cell division</keyword>
<evidence type="ECO:0000259" key="8">
    <source>
        <dbReference type="PROSITE" id="PS50069"/>
    </source>
</evidence>
<dbReference type="InterPro" id="IPR059120">
    <property type="entry name" value="Cullin-like_AB"/>
</dbReference>
<dbReference type="InterPro" id="IPR036388">
    <property type="entry name" value="WH-like_DNA-bd_sf"/>
</dbReference>
<dbReference type="GO" id="GO:0051301">
    <property type="term" value="P:cell division"/>
    <property type="evidence" value="ECO:0007669"/>
    <property type="project" value="UniProtKB-KW"/>
</dbReference>
<dbReference type="FunFam" id="1.10.10.10:FF:000331">
    <property type="entry name" value="Anaphase-promoting complex subunit 2"/>
    <property type="match status" value="1"/>
</dbReference>
<dbReference type="GO" id="GO:0006511">
    <property type="term" value="P:ubiquitin-dependent protein catabolic process"/>
    <property type="evidence" value="ECO:0007669"/>
    <property type="project" value="InterPro"/>
</dbReference>
<dbReference type="InterPro" id="IPR044554">
    <property type="entry name" value="ANAPC2"/>
</dbReference>
<proteinExistence type="inferred from homology"/>
<dbReference type="PANTHER" id="PTHR45957:SF1">
    <property type="entry name" value="ANAPHASE-PROMOTING COMPLEX SUBUNIT 2"/>
    <property type="match status" value="1"/>
</dbReference>
<dbReference type="InterPro" id="IPR036317">
    <property type="entry name" value="Cullin_homology_sf"/>
</dbReference>
<dbReference type="GO" id="GO:0007091">
    <property type="term" value="P:metaphase/anaphase transition of mitotic cell cycle"/>
    <property type="evidence" value="ECO:0007669"/>
    <property type="project" value="TreeGrafter"/>
</dbReference>
<keyword evidence="10" id="KW-1185">Reference proteome</keyword>
<dbReference type="Pfam" id="PF08672">
    <property type="entry name" value="ANAPC2"/>
    <property type="match status" value="1"/>
</dbReference>
<dbReference type="InterPro" id="IPR014786">
    <property type="entry name" value="ANAPC2_C"/>
</dbReference>
<evidence type="ECO:0000313" key="10">
    <source>
        <dbReference type="Proteomes" id="UP001327560"/>
    </source>
</evidence>
<comment type="similarity">
    <text evidence="6">Belongs to the cullin family.</text>
</comment>
<evidence type="ECO:0000256" key="4">
    <source>
        <dbReference type="ARBA" id="ARBA00022786"/>
    </source>
</evidence>
<evidence type="ECO:0000256" key="3">
    <source>
        <dbReference type="ARBA" id="ARBA00022776"/>
    </source>
</evidence>
<keyword evidence="3" id="KW-0498">Mitosis</keyword>
<dbReference type="AlphaFoldDB" id="A0AAQ3K1S8"/>
<evidence type="ECO:0000256" key="7">
    <source>
        <dbReference type="SAM" id="MobiDB-lite"/>
    </source>
</evidence>
<evidence type="ECO:0000256" key="2">
    <source>
        <dbReference type="ARBA" id="ARBA00022618"/>
    </source>
</evidence>
<dbReference type="SMART" id="SM00182">
    <property type="entry name" value="CULLIN"/>
    <property type="match status" value="1"/>
</dbReference>
<dbReference type="Gene3D" id="3.30.230.130">
    <property type="entry name" value="Cullin, Chain C, Domain 2"/>
    <property type="match status" value="1"/>
</dbReference>
<evidence type="ECO:0000313" key="9">
    <source>
        <dbReference type="EMBL" id="WOL00415.1"/>
    </source>
</evidence>
<feature type="domain" description="Cullin family profile" evidence="8">
    <location>
        <begin position="78"/>
        <end position="281"/>
    </location>
</feature>
<keyword evidence="4" id="KW-0833">Ubl conjugation pathway</keyword>
<organism evidence="9 10">
    <name type="scientific">Canna indica</name>
    <name type="common">Indian-shot</name>
    <dbReference type="NCBI Taxonomy" id="4628"/>
    <lineage>
        <taxon>Eukaryota</taxon>
        <taxon>Viridiplantae</taxon>
        <taxon>Streptophyta</taxon>
        <taxon>Embryophyta</taxon>
        <taxon>Tracheophyta</taxon>
        <taxon>Spermatophyta</taxon>
        <taxon>Magnoliopsida</taxon>
        <taxon>Liliopsida</taxon>
        <taxon>Zingiberales</taxon>
        <taxon>Cannaceae</taxon>
        <taxon>Canna</taxon>
    </lineage>
</organism>
<dbReference type="SMART" id="SM01013">
    <property type="entry name" value="APC2"/>
    <property type="match status" value="1"/>
</dbReference>
<feature type="compositionally biased region" description="Acidic residues" evidence="7">
    <location>
        <begin position="30"/>
        <end position="41"/>
    </location>
</feature>
<protein>
    <recommendedName>
        <fullName evidence="1">Anaphase-promoting complex subunit 2</fullName>
    </recommendedName>
</protein>
<dbReference type="SUPFAM" id="SSF75632">
    <property type="entry name" value="Cullin homology domain"/>
    <property type="match status" value="1"/>
</dbReference>
<dbReference type="PROSITE" id="PS50069">
    <property type="entry name" value="CULLIN_2"/>
    <property type="match status" value="1"/>
</dbReference>
<dbReference type="GO" id="GO:0005680">
    <property type="term" value="C:anaphase-promoting complex"/>
    <property type="evidence" value="ECO:0007669"/>
    <property type="project" value="TreeGrafter"/>
</dbReference>
<accession>A0AAQ3K1S8</accession>
<reference evidence="9 10" key="1">
    <citation type="submission" date="2023-10" db="EMBL/GenBank/DDBJ databases">
        <title>Chromosome-scale genome assembly provides insights into flower coloration mechanisms of Canna indica.</title>
        <authorList>
            <person name="Li C."/>
        </authorList>
    </citation>
    <scope>NUCLEOTIDE SEQUENCE [LARGE SCALE GENOMIC DNA]</scope>
    <source>
        <tissue evidence="9">Flower</tissue>
    </source>
</reference>
<dbReference type="Gene3D" id="1.10.10.10">
    <property type="entry name" value="Winged helix-like DNA-binding domain superfamily/Winged helix DNA-binding domain"/>
    <property type="match status" value="1"/>
</dbReference>
<dbReference type="Gene3D" id="1.20.1310.10">
    <property type="entry name" value="Cullin Repeats"/>
    <property type="match status" value="1"/>
</dbReference>
<name>A0AAQ3K1S8_9LILI</name>
<dbReference type="InterPro" id="IPR016158">
    <property type="entry name" value="Cullin_homology"/>
</dbReference>
<dbReference type="EMBL" id="CP136892">
    <property type="protein sequence ID" value="WOL00415.1"/>
    <property type="molecule type" value="Genomic_DNA"/>
</dbReference>
<evidence type="ECO:0000256" key="1">
    <source>
        <dbReference type="ARBA" id="ARBA00016068"/>
    </source>
</evidence>
<dbReference type="GO" id="GO:0070979">
    <property type="term" value="P:protein K11-linked ubiquitination"/>
    <property type="evidence" value="ECO:0007669"/>
    <property type="project" value="TreeGrafter"/>
</dbReference>
<feature type="compositionally biased region" description="Gly residues" evidence="7">
    <location>
        <begin position="1"/>
        <end position="15"/>
    </location>
</feature>
<evidence type="ECO:0000256" key="5">
    <source>
        <dbReference type="ARBA" id="ARBA00023306"/>
    </source>
</evidence>
<dbReference type="PANTHER" id="PTHR45957">
    <property type="entry name" value="ANAPHASE-PROMOTING COMPLEX SUBUNIT 2"/>
    <property type="match status" value="1"/>
</dbReference>
<dbReference type="SUPFAM" id="SSF46785">
    <property type="entry name" value="Winged helix' DNA-binding domain"/>
    <property type="match status" value="1"/>
</dbReference>
<dbReference type="Pfam" id="PF26557">
    <property type="entry name" value="Cullin_AB"/>
    <property type="match status" value="1"/>
</dbReference>
<dbReference type="InterPro" id="IPR036390">
    <property type="entry name" value="WH_DNA-bd_sf"/>
</dbReference>
<keyword evidence="5" id="KW-0131">Cell cycle</keyword>